<dbReference type="PANTHER" id="PTHR47129:SF1">
    <property type="entry name" value="NMRA-LIKE DOMAIN-CONTAINING PROTEIN"/>
    <property type="match status" value="1"/>
</dbReference>
<accession>A0ABP4YPV6</accession>
<dbReference type="RefSeq" id="WP_344135990.1">
    <property type="nucleotide sequence ID" value="NZ_BAAALT010000172.1"/>
</dbReference>
<evidence type="ECO:0000259" key="1">
    <source>
        <dbReference type="Pfam" id="PF13460"/>
    </source>
</evidence>
<dbReference type="Gene3D" id="3.90.25.10">
    <property type="entry name" value="UDP-galactose 4-epimerase, domain 1"/>
    <property type="match status" value="1"/>
</dbReference>
<dbReference type="PANTHER" id="PTHR47129">
    <property type="entry name" value="QUINONE OXIDOREDUCTASE 2"/>
    <property type="match status" value="1"/>
</dbReference>
<dbReference type="InterPro" id="IPR052718">
    <property type="entry name" value="NmrA-type_oxidoreductase"/>
</dbReference>
<evidence type="ECO:0000313" key="2">
    <source>
        <dbReference type="EMBL" id="GAA1820223.1"/>
    </source>
</evidence>
<proteinExistence type="predicted"/>
<dbReference type="InterPro" id="IPR016040">
    <property type="entry name" value="NAD(P)-bd_dom"/>
</dbReference>
<organism evidence="2 3">
    <name type="scientific">Luedemannella flava</name>
    <dbReference type="NCBI Taxonomy" id="349316"/>
    <lineage>
        <taxon>Bacteria</taxon>
        <taxon>Bacillati</taxon>
        <taxon>Actinomycetota</taxon>
        <taxon>Actinomycetes</taxon>
        <taxon>Micromonosporales</taxon>
        <taxon>Micromonosporaceae</taxon>
        <taxon>Luedemannella</taxon>
    </lineage>
</organism>
<name>A0ABP4YPV6_9ACTN</name>
<dbReference type="SUPFAM" id="SSF51735">
    <property type="entry name" value="NAD(P)-binding Rossmann-fold domains"/>
    <property type="match status" value="1"/>
</dbReference>
<gene>
    <name evidence="2" type="ORF">GCM10009682_45680</name>
</gene>
<reference evidence="3" key="1">
    <citation type="journal article" date="2019" name="Int. J. Syst. Evol. Microbiol.">
        <title>The Global Catalogue of Microorganisms (GCM) 10K type strain sequencing project: providing services to taxonomists for standard genome sequencing and annotation.</title>
        <authorList>
            <consortium name="The Broad Institute Genomics Platform"/>
            <consortium name="The Broad Institute Genome Sequencing Center for Infectious Disease"/>
            <person name="Wu L."/>
            <person name="Ma J."/>
        </authorList>
    </citation>
    <scope>NUCLEOTIDE SEQUENCE [LARGE SCALE GENOMIC DNA]</scope>
    <source>
        <strain evidence="3">JCM 13250</strain>
    </source>
</reference>
<keyword evidence="3" id="KW-1185">Reference proteome</keyword>
<dbReference type="EMBL" id="BAAALT010000172">
    <property type="protein sequence ID" value="GAA1820223.1"/>
    <property type="molecule type" value="Genomic_DNA"/>
</dbReference>
<dbReference type="Pfam" id="PF13460">
    <property type="entry name" value="NAD_binding_10"/>
    <property type="match status" value="1"/>
</dbReference>
<dbReference type="InterPro" id="IPR036291">
    <property type="entry name" value="NAD(P)-bd_dom_sf"/>
</dbReference>
<dbReference type="Proteomes" id="UP001500218">
    <property type="component" value="Unassembled WGS sequence"/>
</dbReference>
<comment type="caution">
    <text evidence="2">The sequence shown here is derived from an EMBL/GenBank/DDBJ whole genome shotgun (WGS) entry which is preliminary data.</text>
</comment>
<dbReference type="Gene3D" id="3.40.50.720">
    <property type="entry name" value="NAD(P)-binding Rossmann-like Domain"/>
    <property type="match status" value="1"/>
</dbReference>
<protein>
    <submittedName>
        <fullName evidence="2">SDR family oxidoreductase</fullName>
    </submittedName>
</protein>
<feature type="domain" description="NAD(P)-binding" evidence="1">
    <location>
        <begin position="16"/>
        <end position="188"/>
    </location>
</feature>
<sequence length="292" mass="30208">MVDRTQRHPLVAVTAASGQLGRRVAARLAAAGFPHRLVVRDATRAPQLPGAEVAVADYADPAAMGAALAGVDTVLLISATEAADRVALHTTAVDAVVAAGVRHLVYVSFLGAGPDATFTFARDHWHTEKHIESTGVAHTFLRDSLYLDVLPHFVGADGVLRGPAGDGRVGAVARDDVADVAAAVLRDPASHAGRTYDVTGPEAVTLAEVAGALTAATGRVITYHPETLEEAYASRERFGAPGWAVDGWVTSYAAIAAGELDVVSDTVTTVAGHPPMTFAELLAAHPPRLASP</sequence>
<evidence type="ECO:0000313" key="3">
    <source>
        <dbReference type="Proteomes" id="UP001500218"/>
    </source>
</evidence>